<organism evidence="1 2">
    <name type="scientific">Rhizocola hellebori</name>
    <dbReference type="NCBI Taxonomy" id="1392758"/>
    <lineage>
        <taxon>Bacteria</taxon>
        <taxon>Bacillati</taxon>
        <taxon>Actinomycetota</taxon>
        <taxon>Actinomycetes</taxon>
        <taxon>Micromonosporales</taxon>
        <taxon>Micromonosporaceae</taxon>
        <taxon>Rhizocola</taxon>
    </lineage>
</organism>
<protein>
    <submittedName>
        <fullName evidence="1">Uncharacterized protein</fullName>
    </submittedName>
</protein>
<name>A0A8J3Q716_9ACTN</name>
<evidence type="ECO:0000313" key="1">
    <source>
        <dbReference type="EMBL" id="GIH04462.1"/>
    </source>
</evidence>
<proteinExistence type="predicted"/>
<evidence type="ECO:0000313" key="2">
    <source>
        <dbReference type="Proteomes" id="UP000612899"/>
    </source>
</evidence>
<gene>
    <name evidence="1" type="ORF">Rhe02_25290</name>
</gene>
<sequence>MAKALYGHVAAAPDRRMLDEVTRLRATVRALEFEVTRLRADNDRLAAAAAAASEVDEFLRLPEPALT</sequence>
<dbReference type="RefSeq" id="WP_203908350.1">
    <property type="nucleotide sequence ID" value="NZ_BONY01000013.1"/>
</dbReference>
<keyword evidence="2" id="KW-1185">Reference proteome</keyword>
<dbReference type="EMBL" id="BONY01000013">
    <property type="protein sequence ID" value="GIH04462.1"/>
    <property type="molecule type" value="Genomic_DNA"/>
</dbReference>
<dbReference type="Proteomes" id="UP000612899">
    <property type="component" value="Unassembled WGS sequence"/>
</dbReference>
<dbReference type="AlphaFoldDB" id="A0A8J3Q716"/>
<reference evidence="1" key="1">
    <citation type="submission" date="2021-01" db="EMBL/GenBank/DDBJ databases">
        <title>Whole genome shotgun sequence of Rhizocola hellebori NBRC 109834.</title>
        <authorList>
            <person name="Komaki H."/>
            <person name="Tamura T."/>
        </authorList>
    </citation>
    <scope>NUCLEOTIDE SEQUENCE</scope>
    <source>
        <strain evidence="1">NBRC 109834</strain>
    </source>
</reference>
<accession>A0A8J3Q716</accession>
<comment type="caution">
    <text evidence="1">The sequence shown here is derived from an EMBL/GenBank/DDBJ whole genome shotgun (WGS) entry which is preliminary data.</text>
</comment>